<dbReference type="Pfam" id="PF13561">
    <property type="entry name" value="adh_short_C2"/>
    <property type="match status" value="1"/>
</dbReference>
<proteinExistence type="inferred from homology"/>
<reference evidence="5 6" key="1">
    <citation type="submission" date="2017-02" db="EMBL/GenBank/DDBJ databases">
        <title>The new phylogeny of genus Mycobacterium.</title>
        <authorList>
            <person name="Tortoli E."/>
            <person name="Trovato A."/>
            <person name="Cirillo D.M."/>
        </authorList>
    </citation>
    <scope>NUCLEOTIDE SEQUENCE [LARGE SCALE GENOMIC DNA]</scope>
    <source>
        <strain evidence="5 6">DSM 45578</strain>
    </source>
</reference>
<sequence length="679" mass="71385">MSMNPTVSELIARSNALGSDPKNTNYAGGNTSAKGTDKDPVTGDDVELLWVKGSGGDLGTLTERGLAVLRLDRIRALVDVYPGVDREDEMVAAFDYCLHGKGGAAPSIDTAMHGLVDAAHVDHLHPDSGIAIATAADGEALTSKIYGDRVVWVPWRRPGFQLGLDISAIKRANPQAIGCILGGHGITAWGDTSDAAQANSLEIIRLAEEYLAANGKEQPFGAPLEGFAALPEQQRRTKAAALAPFIRGLASTDRPQVGHFTDVAPVLDFLSATEHPRLAALGTSCPDHFLRTKVKPLVLDLPADASVEDCKARLTELHESYRADYRAYYERYATADSPAMRGADPAIVLIPGVGMFSYGKDKQTARVAGEFYLNAINVMRGAEAVSSYAPIDESEKFRIEYWALEEAKLARMPQPKPLATRIALVTGAASGIGKAIATRLAAEGACVVIADLNAEKAAAAAAEIGNTDVAIGIAADVTDEDAVQAAVDAAALAFGGIDIVVNNAGLSLSKSLLDTTAADWDLQHNVMARGSFLVSKAAARALIDQKLGGDIIYISSKNSVFAGPNNIAYSATKADQAHQVRLLAAELGEHGVKVNGINPDGVVRGSGIFAGGWGAKRAAVYGVPEEELGAYYAQRTLLKREVLPENIANAAFALCTSDFSHTTGLHVPVDAGVAAAFLR</sequence>
<feature type="compositionally biased region" description="Polar residues" evidence="3">
    <location>
        <begin position="21"/>
        <end position="34"/>
    </location>
</feature>
<dbReference type="GO" id="GO:0016491">
    <property type="term" value="F:oxidoreductase activity"/>
    <property type="evidence" value="ECO:0007669"/>
    <property type="project" value="UniProtKB-KW"/>
</dbReference>
<dbReference type="FunFam" id="3.40.50.720:FF:000084">
    <property type="entry name" value="Short-chain dehydrogenase reductase"/>
    <property type="match status" value="1"/>
</dbReference>
<dbReference type="Gene3D" id="3.40.50.720">
    <property type="entry name" value="NAD(P)-binding Rossmann-like Domain"/>
    <property type="match status" value="1"/>
</dbReference>
<dbReference type="STRING" id="564198.BST17_06660"/>
<dbReference type="RefSeq" id="WP_083056367.1">
    <property type="nucleotide sequence ID" value="NZ_JACKVM010000008.1"/>
</dbReference>
<dbReference type="NCBIfam" id="NF006189">
    <property type="entry name" value="PRK08324.1-3"/>
    <property type="match status" value="1"/>
</dbReference>
<dbReference type="OrthoDB" id="9774430at2"/>
<comment type="caution">
    <text evidence="5">The sequence shown here is derived from an EMBL/GenBank/DDBJ whole genome shotgun (WGS) entry which is preliminary data.</text>
</comment>
<dbReference type="PANTHER" id="PTHR43669:SF8">
    <property type="entry name" value="SHORT-CHAIN TYPE DEHYDROGENASE_REDUCTASE-RELATED"/>
    <property type="match status" value="1"/>
</dbReference>
<dbReference type="InterPro" id="IPR001303">
    <property type="entry name" value="Aldolase_II/adducin_N"/>
</dbReference>
<organism evidence="5 6">
    <name type="scientific">Mycolicibacterium bacteremicum</name>
    <name type="common">Mycobacterium bacteremicum</name>
    <dbReference type="NCBI Taxonomy" id="564198"/>
    <lineage>
        <taxon>Bacteria</taxon>
        <taxon>Bacillati</taxon>
        <taxon>Actinomycetota</taxon>
        <taxon>Actinomycetes</taxon>
        <taxon>Mycobacteriales</taxon>
        <taxon>Mycobacteriaceae</taxon>
        <taxon>Mycolicibacterium</taxon>
    </lineage>
</organism>
<dbReference type="InterPro" id="IPR002347">
    <property type="entry name" value="SDR_fam"/>
</dbReference>
<dbReference type="Pfam" id="PF00596">
    <property type="entry name" value="Aldolase_II"/>
    <property type="match status" value="1"/>
</dbReference>
<evidence type="ECO:0000313" key="5">
    <source>
        <dbReference type="EMBL" id="ORA06018.1"/>
    </source>
</evidence>
<dbReference type="PRINTS" id="PR00081">
    <property type="entry name" value="GDHRDH"/>
</dbReference>
<keyword evidence="6" id="KW-1185">Reference proteome</keyword>
<name>A0A1W9Z107_MYCBA</name>
<protein>
    <submittedName>
        <fullName evidence="5">Short-chain dehydrogenase</fullName>
    </submittedName>
</protein>
<feature type="region of interest" description="Disordered" evidence="3">
    <location>
        <begin position="15"/>
        <end position="40"/>
    </location>
</feature>
<dbReference type="Gene3D" id="3.40.225.10">
    <property type="entry name" value="Class II aldolase/adducin N-terminal domain"/>
    <property type="match status" value="1"/>
</dbReference>
<dbReference type="Proteomes" id="UP000192366">
    <property type="component" value="Unassembled WGS sequence"/>
</dbReference>
<evidence type="ECO:0000313" key="6">
    <source>
        <dbReference type="Proteomes" id="UP000192366"/>
    </source>
</evidence>
<dbReference type="SMART" id="SM01007">
    <property type="entry name" value="Aldolase_II"/>
    <property type="match status" value="1"/>
</dbReference>
<gene>
    <name evidence="5" type="ORF">BST17_06660</name>
</gene>
<dbReference type="SUPFAM" id="SSF51735">
    <property type="entry name" value="NAD(P)-binding Rossmann-fold domains"/>
    <property type="match status" value="1"/>
</dbReference>
<dbReference type="PRINTS" id="PR00080">
    <property type="entry name" value="SDRFAMILY"/>
</dbReference>
<dbReference type="SUPFAM" id="SSF53639">
    <property type="entry name" value="AraD/HMP-PK domain-like"/>
    <property type="match status" value="1"/>
</dbReference>
<dbReference type="EMBL" id="MVHJ01000004">
    <property type="protein sequence ID" value="ORA06018.1"/>
    <property type="molecule type" value="Genomic_DNA"/>
</dbReference>
<dbReference type="PANTHER" id="PTHR43669">
    <property type="entry name" value="5-KETO-D-GLUCONATE 5-REDUCTASE"/>
    <property type="match status" value="1"/>
</dbReference>
<dbReference type="InterPro" id="IPR036291">
    <property type="entry name" value="NAD(P)-bd_dom_sf"/>
</dbReference>
<comment type="similarity">
    <text evidence="1">Belongs to the short-chain dehydrogenases/reductases (SDR) family.</text>
</comment>
<evidence type="ECO:0000256" key="3">
    <source>
        <dbReference type="SAM" id="MobiDB-lite"/>
    </source>
</evidence>
<dbReference type="NCBIfam" id="TIGR02632">
    <property type="entry name" value="RhaD_aldol-ADH"/>
    <property type="match status" value="1"/>
</dbReference>
<dbReference type="InterPro" id="IPR013454">
    <property type="entry name" value="Bifunc_RhaD/ADH"/>
</dbReference>
<keyword evidence="2" id="KW-0560">Oxidoreductase</keyword>
<dbReference type="InterPro" id="IPR036409">
    <property type="entry name" value="Aldolase_II/adducin_N_sf"/>
</dbReference>
<dbReference type="NCBIfam" id="NF006188">
    <property type="entry name" value="PRK08324.1-1"/>
    <property type="match status" value="1"/>
</dbReference>
<feature type="domain" description="Class II aldolase/adducin N-terminal" evidence="4">
    <location>
        <begin position="9"/>
        <end position="211"/>
    </location>
</feature>
<evidence type="ECO:0000256" key="1">
    <source>
        <dbReference type="ARBA" id="ARBA00006484"/>
    </source>
</evidence>
<dbReference type="AlphaFoldDB" id="A0A1W9Z107"/>
<evidence type="ECO:0000256" key="2">
    <source>
        <dbReference type="ARBA" id="ARBA00023002"/>
    </source>
</evidence>
<accession>A0A1W9Z107</accession>
<evidence type="ECO:0000259" key="4">
    <source>
        <dbReference type="SMART" id="SM01007"/>
    </source>
</evidence>